<dbReference type="InterPro" id="IPR007641">
    <property type="entry name" value="RNA_pol_Rpb2_7"/>
</dbReference>
<evidence type="ECO:0000259" key="9">
    <source>
        <dbReference type="Pfam" id="PF00562"/>
    </source>
</evidence>
<organism evidence="15 16">
    <name type="scientific">candidate division TA06 bacterium DG_26</name>
    <dbReference type="NCBI Taxonomy" id="1703771"/>
    <lineage>
        <taxon>Bacteria</taxon>
        <taxon>Bacteria division TA06</taxon>
    </lineage>
</organism>
<dbReference type="GO" id="GO:0003677">
    <property type="term" value="F:DNA binding"/>
    <property type="evidence" value="ECO:0007669"/>
    <property type="project" value="UniProtKB-UniRule"/>
</dbReference>
<feature type="domain" description="RNA polymerase Rpb2" evidence="11">
    <location>
        <begin position="147"/>
        <end position="216"/>
    </location>
</feature>
<evidence type="ECO:0000259" key="10">
    <source>
        <dbReference type="Pfam" id="PF04560"/>
    </source>
</evidence>
<protein>
    <recommendedName>
        <fullName evidence="6 8">DNA-directed RNA polymerase subunit beta</fullName>
        <shortName evidence="6">RNAP subunit beta</shortName>
        <ecNumber evidence="6 8">2.7.7.6</ecNumber>
    </recommendedName>
    <alternativeName>
        <fullName evidence="6">RNA polymerase subunit beta</fullName>
    </alternativeName>
    <alternativeName>
        <fullName evidence="6">Transcriptase subunit beta</fullName>
    </alternativeName>
</protein>
<feature type="domain" description="RNA polymerase Rpb2" evidence="10">
    <location>
        <begin position="1154"/>
        <end position="1229"/>
    </location>
</feature>
<dbReference type="EMBL" id="LIZT01000002">
    <property type="protein sequence ID" value="KPJ51339.1"/>
    <property type="molecule type" value="Genomic_DNA"/>
</dbReference>
<dbReference type="CDD" id="cd00653">
    <property type="entry name" value="RNA_pol_B_RPB2"/>
    <property type="match status" value="1"/>
</dbReference>
<dbReference type="InterPro" id="IPR037033">
    <property type="entry name" value="DNA-dir_RNAP_su2_hyb_sf"/>
</dbReference>
<dbReference type="NCBIfam" id="NF001616">
    <property type="entry name" value="PRK00405.1"/>
    <property type="match status" value="1"/>
</dbReference>
<dbReference type="Gene3D" id="3.90.1800.10">
    <property type="entry name" value="RNA polymerase alpha subunit dimerisation domain"/>
    <property type="match status" value="1"/>
</dbReference>
<evidence type="ECO:0000256" key="6">
    <source>
        <dbReference type="HAMAP-Rule" id="MF_01321"/>
    </source>
</evidence>
<dbReference type="Pfam" id="PF00562">
    <property type="entry name" value="RNA_pol_Rpb2_6"/>
    <property type="match status" value="1"/>
</dbReference>
<dbReference type="Gene3D" id="2.40.270.10">
    <property type="entry name" value="DNA-directed RNA polymerase, subunit 2, domain 6"/>
    <property type="match status" value="2"/>
</dbReference>
<evidence type="ECO:0000313" key="16">
    <source>
        <dbReference type="Proteomes" id="UP000051124"/>
    </source>
</evidence>
<sequence length="1231" mass="136929">MEGHLSNVRDFSKIGSSLEIPNLLQVQCEAFNSFLQPDVPPEKRQESGLQDTFNKVFPIEDIHDRYKLDFVQYRLGRPKFSPEEALEKGATYSAPLKVTLRLTTKIEGETQDVVEQEVFFGDLPLMTDKGSFIVNGVERVVVTQLHRSPGVYFSETMHASGKKLHSCQIIPNRGSWMEFMVDANDVLFVSIDRRPKVPTTMLFKAFGYSDGEIISKFYSTKRASVSRGKRPLEKFLASDAGSIQVGTLITESILAAIKAAGIKDIQVIQDPADELIINTLKKMGPMTPDEAVEKIYVRVRATTASNTEAARIFLRKMLFDARRYDLGRVGRYKMNQKLGLDLAPTVTVITEEDLIATIKYIIGLRKGENELDDIDHLGNRRTRRVDEQLENQFNIALARMAKNIRERMALASGSDRLFPADLVNAWLISSAIAGFFATSQLSQFMEQTSPLAELTHKRRLSCLGPGGLTRKTAGFEVRDVHYSHYGRICPIETPEGPNIGLMTSLTTYAKIDEHGFIVTPYRKVQNGVVTDNIVYLNALEEDRYTIAQANAPIDERGRFKTDRVLARRRGDFPVVSPKEVDFMDVSPKQMVSSSASLIPFLEHDDANRALMGSNMQRQAVPLLTPECPVVSTGMEERIARDSGAMVIAEHDGVVEKISSKEIHVRAKDDTLTVHKLIKFKRTNQDTCINQVPIVTSESKVKAGDVLADGHSTEKGVLALGKNILVAFLPWEGYNFEDAIVVSERLVNEDVLTSIHIEEFEVEVRETKIGPEEVTREIPNVAEEALINLDSDGIVRVGAEAGPGDILVGKVTPKGEAALTPEERLLRAIFGEKAADVRDTSLRVPSGVWGTVIDVKLLSAKPEEKYSKEDIQRALNKLKRDFQKRINEVNDSAIRTLTKELAKKTAHDSIKDERGRTVVKKGRKFTSELLKKLRLEKVEIPPTIVDDKGLSKRVELIIQEAKQAIGELREDQKIEVEKLKRGDELPHGVLKVVKVYVAQRRNLQVGDKLAGRHGNKGVTAKIVPEENMPYLEDGTPIDMILNPLGVPSRMNVGQILETHIGWAAKKLGCRVITPVFEGAKPEEVRMMLQEAGLSPDGKAILRDGRTGEPFASPVTVGYIYMMKLSHMVEDKVHARSTGPYSLITQQPLGGKAQLGGQRFGEMEVWALEGYGAAYTLQEMLTVKSDDVKGRTGLYEAIIKGENPPDPGLPASFDVLIKELNGLCLDVELLKEE</sequence>
<dbReference type="PANTHER" id="PTHR20856">
    <property type="entry name" value="DNA-DIRECTED RNA POLYMERASE I SUBUNIT 2"/>
    <property type="match status" value="1"/>
</dbReference>
<dbReference type="Pfam" id="PF04560">
    <property type="entry name" value="RNA_pol_Rpb2_7"/>
    <property type="match status" value="1"/>
</dbReference>
<dbReference type="AlphaFoldDB" id="A0A0S7WMH0"/>
<dbReference type="Pfam" id="PF04565">
    <property type="entry name" value="RNA_pol_Rpb2_3"/>
    <property type="match status" value="1"/>
</dbReference>
<dbReference type="InterPro" id="IPR037034">
    <property type="entry name" value="RNA_pol_Rpb2_2_sf"/>
</dbReference>
<dbReference type="InterPro" id="IPR007644">
    <property type="entry name" value="RNA_pol_bsu_protrusion"/>
</dbReference>
<evidence type="ECO:0000259" key="13">
    <source>
        <dbReference type="Pfam" id="PF04565"/>
    </source>
</evidence>
<evidence type="ECO:0000256" key="7">
    <source>
        <dbReference type="RuleBase" id="RU000434"/>
    </source>
</evidence>
<keyword evidence="2 6" id="KW-0808">Transferase</keyword>
<dbReference type="InterPro" id="IPR010243">
    <property type="entry name" value="RNA_pol_bsu_bac"/>
</dbReference>
<comment type="similarity">
    <text evidence="6 7">Belongs to the RNA polymerase beta chain family.</text>
</comment>
<dbReference type="FunFam" id="3.90.1800.10:FF:000001">
    <property type="entry name" value="DNA-directed RNA polymerase subunit beta"/>
    <property type="match status" value="1"/>
</dbReference>
<dbReference type="InterPro" id="IPR014724">
    <property type="entry name" value="RNA_pol_RPB2_OB-fold"/>
</dbReference>
<dbReference type="GO" id="GO:0032549">
    <property type="term" value="F:ribonucleoside binding"/>
    <property type="evidence" value="ECO:0007669"/>
    <property type="project" value="InterPro"/>
</dbReference>
<dbReference type="InterPro" id="IPR007120">
    <property type="entry name" value="DNA-dir_RNAP_su2_dom"/>
</dbReference>
<dbReference type="EC" id="2.7.7.6" evidence="6 8"/>
<gene>
    <name evidence="6 15" type="primary">rpoB</name>
    <name evidence="15" type="ORF">AMJ40_00080</name>
</gene>
<comment type="caution">
    <text evidence="15">The sequence shown here is derived from an EMBL/GenBank/DDBJ whole genome shotgun (WGS) entry which is preliminary data.</text>
</comment>
<evidence type="ECO:0000256" key="4">
    <source>
        <dbReference type="ARBA" id="ARBA00023163"/>
    </source>
</evidence>
<evidence type="ECO:0000259" key="14">
    <source>
        <dbReference type="Pfam" id="PF10385"/>
    </source>
</evidence>
<dbReference type="Pfam" id="PF10385">
    <property type="entry name" value="RNA_pol_Rpb2_45"/>
    <property type="match status" value="1"/>
</dbReference>
<comment type="catalytic activity">
    <reaction evidence="5 6 8">
        <text>RNA(n) + a ribonucleoside 5'-triphosphate = RNA(n+1) + diphosphate</text>
        <dbReference type="Rhea" id="RHEA:21248"/>
        <dbReference type="Rhea" id="RHEA-COMP:14527"/>
        <dbReference type="Rhea" id="RHEA-COMP:17342"/>
        <dbReference type="ChEBI" id="CHEBI:33019"/>
        <dbReference type="ChEBI" id="CHEBI:61557"/>
        <dbReference type="ChEBI" id="CHEBI:140395"/>
        <dbReference type="EC" id="2.7.7.6"/>
    </reaction>
</comment>
<evidence type="ECO:0000256" key="2">
    <source>
        <dbReference type="ARBA" id="ARBA00022679"/>
    </source>
</evidence>
<evidence type="ECO:0000256" key="5">
    <source>
        <dbReference type="ARBA" id="ARBA00048552"/>
    </source>
</evidence>
<keyword evidence="1 6" id="KW-0240">DNA-directed RNA polymerase</keyword>
<dbReference type="Proteomes" id="UP000051124">
    <property type="component" value="Unassembled WGS sequence"/>
</dbReference>
<feature type="domain" description="RNA polymerase Rpb2" evidence="13">
    <location>
        <begin position="443"/>
        <end position="511"/>
    </location>
</feature>
<keyword evidence="3 6" id="KW-0548">Nucleotidyltransferase</keyword>
<feature type="domain" description="DNA-directed RNA polymerase subunit 2 hybrid-binding" evidence="9">
    <location>
        <begin position="647"/>
        <end position="1152"/>
    </location>
</feature>
<feature type="domain" description="RNA polymerase Rpb2" evidence="11">
    <location>
        <begin position="273"/>
        <end position="382"/>
    </location>
</feature>
<keyword evidence="4 6" id="KW-0804">Transcription</keyword>
<accession>A0A0S7WMH0</accession>
<dbReference type="SUPFAM" id="SSF64484">
    <property type="entry name" value="beta and beta-prime subunits of DNA dependent RNA-polymerase"/>
    <property type="match status" value="1"/>
</dbReference>
<dbReference type="Gene3D" id="2.40.50.150">
    <property type="match status" value="1"/>
</dbReference>
<reference evidence="15 16" key="1">
    <citation type="journal article" date="2015" name="Microbiome">
        <title>Genomic resolution of linkages in carbon, nitrogen, and sulfur cycling among widespread estuary sediment bacteria.</title>
        <authorList>
            <person name="Baker B.J."/>
            <person name="Lazar C.S."/>
            <person name="Teske A.P."/>
            <person name="Dick G.J."/>
        </authorList>
    </citation>
    <scope>NUCLEOTIDE SEQUENCE [LARGE SCALE GENOMIC DNA]</scope>
    <source>
        <strain evidence="15">DG_26</strain>
    </source>
</reference>
<feature type="domain" description="RNA polymerase beta subunit protrusion" evidence="12">
    <location>
        <begin position="22"/>
        <end position="428"/>
    </location>
</feature>
<dbReference type="InterPro" id="IPR019462">
    <property type="entry name" value="DNA-dir_RNA_pol_bsu_external_1"/>
</dbReference>
<evidence type="ECO:0000313" key="15">
    <source>
        <dbReference type="EMBL" id="KPJ51339.1"/>
    </source>
</evidence>
<dbReference type="InterPro" id="IPR007642">
    <property type="entry name" value="RNA_pol_Rpb2_2"/>
</dbReference>
<name>A0A0S7WMH0_UNCT6</name>
<evidence type="ECO:0000256" key="1">
    <source>
        <dbReference type="ARBA" id="ARBA00022478"/>
    </source>
</evidence>
<dbReference type="InterPro" id="IPR007121">
    <property type="entry name" value="RNA_pol_bsu_CS"/>
</dbReference>
<dbReference type="Gene3D" id="3.90.1110.10">
    <property type="entry name" value="RNA polymerase Rpb2, domain 2"/>
    <property type="match status" value="1"/>
</dbReference>
<dbReference type="GO" id="GO:0003899">
    <property type="term" value="F:DNA-directed RNA polymerase activity"/>
    <property type="evidence" value="ECO:0007669"/>
    <property type="project" value="UniProtKB-UniRule"/>
</dbReference>
<dbReference type="Gene3D" id="3.90.1100.10">
    <property type="match status" value="3"/>
</dbReference>
<dbReference type="GO" id="GO:0006351">
    <property type="term" value="P:DNA-templated transcription"/>
    <property type="evidence" value="ECO:0007669"/>
    <property type="project" value="UniProtKB-UniRule"/>
</dbReference>
<comment type="subunit">
    <text evidence="6 8">The RNAP catalytic core consists of 2 alpha, 1 beta, 1 beta' and 1 omega subunit. When a sigma factor is associated with the core the holoenzyme is formed, which can initiate transcription.</text>
</comment>
<evidence type="ECO:0000259" key="11">
    <source>
        <dbReference type="Pfam" id="PF04561"/>
    </source>
</evidence>
<dbReference type="NCBIfam" id="TIGR02013">
    <property type="entry name" value="rpoB"/>
    <property type="match status" value="1"/>
</dbReference>
<dbReference type="Pfam" id="PF04561">
    <property type="entry name" value="RNA_pol_Rpb2_2"/>
    <property type="match status" value="2"/>
</dbReference>
<dbReference type="PROSITE" id="PS01166">
    <property type="entry name" value="RNA_POL_BETA"/>
    <property type="match status" value="1"/>
</dbReference>
<dbReference type="Pfam" id="PF04563">
    <property type="entry name" value="RNA_pol_Rpb2_1"/>
    <property type="match status" value="1"/>
</dbReference>
<evidence type="ECO:0000256" key="3">
    <source>
        <dbReference type="ARBA" id="ARBA00022695"/>
    </source>
</evidence>
<dbReference type="PATRIC" id="fig|1703771.3.peg.1088"/>
<dbReference type="HAMAP" id="MF_01321">
    <property type="entry name" value="RNApol_bact_RpoB"/>
    <property type="match status" value="1"/>
</dbReference>
<evidence type="ECO:0000256" key="8">
    <source>
        <dbReference type="RuleBase" id="RU363031"/>
    </source>
</evidence>
<evidence type="ECO:0000259" key="12">
    <source>
        <dbReference type="Pfam" id="PF04563"/>
    </source>
</evidence>
<dbReference type="InterPro" id="IPR007645">
    <property type="entry name" value="RNA_pol_Rpb2_3"/>
</dbReference>
<proteinExistence type="inferred from homology"/>
<dbReference type="Gene3D" id="2.40.50.100">
    <property type="match status" value="1"/>
</dbReference>
<dbReference type="InterPro" id="IPR015712">
    <property type="entry name" value="DNA-dir_RNA_pol_su2"/>
</dbReference>
<feature type="domain" description="DNA-directed RNA polymerase beta subunit external 1" evidence="14">
    <location>
        <begin position="521"/>
        <end position="586"/>
    </location>
</feature>
<dbReference type="GO" id="GO:0000428">
    <property type="term" value="C:DNA-directed RNA polymerase complex"/>
    <property type="evidence" value="ECO:0007669"/>
    <property type="project" value="UniProtKB-KW"/>
</dbReference>
<comment type="function">
    <text evidence="6 8">DNA-dependent RNA polymerase catalyzes the transcription of DNA into RNA using the four ribonucleoside triphosphates as substrates.</text>
</comment>